<protein>
    <submittedName>
        <fullName evidence="2">Class I SAM-dependent methyltransferase</fullName>
    </submittedName>
    <submittedName>
        <fullName evidence="3">Methyltransferase type 11</fullName>
    </submittedName>
</protein>
<evidence type="ECO:0000313" key="5">
    <source>
        <dbReference type="Proteomes" id="UP000567387"/>
    </source>
</evidence>
<dbReference type="Pfam" id="PF08241">
    <property type="entry name" value="Methyltransf_11"/>
    <property type="match status" value="1"/>
</dbReference>
<dbReference type="InterPro" id="IPR029063">
    <property type="entry name" value="SAM-dependent_MTases_sf"/>
</dbReference>
<dbReference type="EMBL" id="MRVZ01000090">
    <property type="protein sequence ID" value="PAU17516.1"/>
    <property type="molecule type" value="Genomic_DNA"/>
</dbReference>
<dbReference type="GO" id="GO:0032259">
    <property type="term" value="P:methylation"/>
    <property type="evidence" value="ECO:0007669"/>
    <property type="project" value="UniProtKB-KW"/>
</dbReference>
<evidence type="ECO:0000313" key="4">
    <source>
        <dbReference type="Proteomes" id="UP000218543"/>
    </source>
</evidence>
<dbReference type="CDD" id="cd02440">
    <property type="entry name" value="AdoMet_MTases"/>
    <property type="match status" value="1"/>
</dbReference>
<dbReference type="PANTHER" id="PTHR43861:SF6">
    <property type="entry name" value="METHYLTRANSFERASE TYPE 11"/>
    <property type="match status" value="1"/>
</dbReference>
<dbReference type="EMBL" id="AASCBU010000030">
    <property type="protein sequence ID" value="EFA8786529.1"/>
    <property type="molecule type" value="Genomic_DNA"/>
</dbReference>
<dbReference type="PANTHER" id="PTHR43861">
    <property type="entry name" value="TRANS-ACONITATE 2-METHYLTRANSFERASE-RELATED"/>
    <property type="match status" value="1"/>
</dbReference>
<dbReference type="InterPro" id="IPR013216">
    <property type="entry name" value="Methyltransf_11"/>
</dbReference>
<dbReference type="AlphaFoldDB" id="A0A2A2C442"/>
<keyword evidence="3" id="KW-0808">Transferase</keyword>
<reference evidence="2 5" key="2">
    <citation type="submission" date="2018-08" db="EMBL/GenBank/DDBJ databases">
        <authorList>
            <consortium name="PulseNet: The National Subtyping Network for Foodborne Disease Surveillance"/>
            <person name="Tarr C.L."/>
            <person name="Trees E."/>
            <person name="Katz L.S."/>
            <person name="Carleton-Romer H.A."/>
            <person name="Stroika S."/>
            <person name="Kucerova Z."/>
            <person name="Roache K.F."/>
            <person name="Sabol A.L."/>
            <person name="Besser J."/>
            <person name="Gerner-Smidt P."/>
        </authorList>
    </citation>
    <scope>NUCLEOTIDE SEQUENCE [LARGE SCALE GENOMIC DNA]</scope>
    <source>
        <strain evidence="2 5">PNUSAE011918</strain>
    </source>
</reference>
<dbReference type="SUPFAM" id="SSF53335">
    <property type="entry name" value="S-adenosyl-L-methionine-dependent methyltransferases"/>
    <property type="match status" value="1"/>
</dbReference>
<evidence type="ECO:0000313" key="3">
    <source>
        <dbReference type="EMBL" id="PAU17516.1"/>
    </source>
</evidence>
<evidence type="ECO:0000313" key="2">
    <source>
        <dbReference type="EMBL" id="EFA8786529.1"/>
    </source>
</evidence>
<accession>A0A2A2C442</accession>
<dbReference type="RefSeq" id="WP_000205067.1">
    <property type="nucleotide sequence ID" value="NZ_ABACVG020000001.1"/>
</dbReference>
<name>A0A2A2C442_ECOLX</name>
<dbReference type="Gene3D" id="3.40.50.150">
    <property type="entry name" value="Vaccinia Virus protein VP39"/>
    <property type="match status" value="1"/>
</dbReference>
<keyword evidence="3" id="KW-0489">Methyltransferase</keyword>
<gene>
    <name evidence="3" type="ORF">BTQ06_22430</name>
    <name evidence="2" type="ORF">C2R31_004458</name>
</gene>
<feature type="domain" description="Methyltransferase type 11" evidence="1">
    <location>
        <begin position="42"/>
        <end position="140"/>
    </location>
</feature>
<reference evidence="3 4" key="1">
    <citation type="submission" date="2016-12" db="EMBL/GenBank/DDBJ databases">
        <title>Real-Time Genomic Investigation Underlying the Public Health Response to a Shiga Toxin-Producing Escherichia Coli O26:H11 Outbreak in a Nursery.</title>
        <authorList>
            <person name="Ferdous M."/>
            <person name="Moran-Gilad J."/>
            <person name="Rossen J.W."/>
            <person name="Gdalevich M."/>
        </authorList>
    </citation>
    <scope>NUCLEOTIDE SEQUENCE [LARGE SCALE GENOMIC DNA]</scope>
    <source>
        <strain evidence="3 4">STEC 514-2</strain>
    </source>
</reference>
<dbReference type="Proteomes" id="UP000567387">
    <property type="component" value="Unassembled WGS sequence"/>
</dbReference>
<comment type="caution">
    <text evidence="3">The sequence shown here is derived from an EMBL/GenBank/DDBJ whole genome shotgun (WGS) entry which is preliminary data.</text>
</comment>
<sequence length="200" mass="22804">MTSWKFYDNNADRLFADYISLDFYSIFQDVEEFILQSKGVSLDVGSGSGRDAAALDELGYKVIAVEPSEKMRNLASSYYKSNHIIWLDDSLPFLHSVKAMNLKFDLILVSAVWMHLSKKEQKISLETLTDLLTLNGRMIITLRLGPPEPDRNINVVNTEELLELASQLGLKTLRVTSINKDSFQRNQITWQKVVLSKNNE</sequence>
<organism evidence="3 4">
    <name type="scientific">Escherichia coli</name>
    <dbReference type="NCBI Taxonomy" id="562"/>
    <lineage>
        <taxon>Bacteria</taxon>
        <taxon>Pseudomonadati</taxon>
        <taxon>Pseudomonadota</taxon>
        <taxon>Gammaproteobacteria</taxon>
        <taxon>Enterobacterales</taxon>
        <taxon>Enterobacteriaceae</taxon>
        <taxon>Escherichia</taxon>
    </lineage>
</organism>
<evidence type="ECO:0000259" key="1">
    <source>
        <dbReference type="Pfam" id="PF08241"/>
    </source>
</evidence>
<dbReference type="Proteomes" id="UP000218543">
    <property type="component" value="Unassembled WGS sequence"/>
</dbReference>
<dbReference type="GO" id="GO:0008757">
    <property type="term" value="F:S-adenosylmethionine-dependent methyltransferase activity"/>
    <property type="evidence" value="ECO:0007669"/>
    <property type="project" value="InterPro"/>
</dbReference>
<proteinExistence type="predicted"/>